<feature type="transmembrane region" description="Helical" evidence="1">
    <location>
        <begin position="152"/>
        <end position="177"/>
    </location>
</feature>
<feature type="transmembrane region" description="Helical" evidence="1">
    <location>
        <begin position="498"/>
        <end position="517"/>
    </location>
</feature>
<keyword evidence="1" id="KW-0812">Transmembrane</keyword>
<dbReference type="HOGENOM" id="CLU_036785_2_0_11"/>
<feature type="transmembrane region" description="Helical" evidence="1">
    <location>
        <begin position="231"/>
        <end position="252"/>
    </location>
</feature>
<name>A0A011AID1_9ACTN</name>
<feature type="transmembrane region" description="Helical" evidence="1">
    <location>
        <begin position="335"/>
        <end position="357"/>
    </location>
</feature>
<keyword evidence="1" id="KW-1133">Transmembrane helix</keyword>
<dbReference type="RefSeq" id="WP_035851166.1">
    <property type="nucleotide sequence ID" value="NZ_KK073874.1"/>
</dbReference>
<accession>A0A011AID1</accession>
<feature type="transmembrane region" description="Helical" evidence="1">
    <location>
        <begin position="77"/>
        <end position="99"/>
    </location>
</feature>
<proteinExistence type="predicted"/>
<evidence type="ECO:0000256" key="1">
    <source>
        <dbReference type="SAM" id="Phobius"/>
    </source>
</evidence>
<dbReference type="PATRIC" id="fig|927661.3.peg.2823"/>
<feature type="transmembrane region" description="Helical" evidence="1">
    <location>
        <begin position="189"/>
        <end position="211"/>
    </location>
</feature>
<feature type="transmembrane region" description="Helical" evidence="1">
    <location>
        <begin position="386"/>
        <end position="410"/>
    </location>
</feature>
<dbReference type="EMBL" id="JFBT01000001">
    <property type="protein sequence ID" value="EXG81741.1"/>
    <property type="molecule type" value="Genomic_DNA"/>
</dbReference>
<feature type="transmembrane region" description="Helical" evidence="1">
    <location>
        <begin position="287"/>
        <end position="306"/>
    </location>
</feature>
<dbReference type="OrthoDB" id="2014935at2"/>
<keyword evidence="3" id="KW-1185">Reference proteome</keyword>
<keyword evidence="1" id="KW-0472">Membrane</keyword>
<evidence type="ECO:0000313" key="2">
    <source>
        <dbReference type="EMBL" id="EXG81741.1"/>
    </source>
</evidence>
<sequence length="523" mass="53281">MFAGTATLVRLGLRLDRVRLPIWVLVLAVMPAATAAQYQGLYPTDADIRDVSGILANPALEAINGALFSVTLGGLTAWKIGATEFVLVALMSLLTVVRHTRAEEETGRLELVGSAATGRYAPLTAALLVAAIADVAAGVLVAALLAATGLPVAGSVAFGLATTVTGLLFAGVAAVAAQLVGAGRSATGIAAGVLGAAYLARALGDTGPTWLSWASPIGWAMRTRAFADERWWVPVLTLAVTSGLVVLAYALVERRDVGASLVPERPAPGSGSLGSPFALAWRLQRGVLLGWIVAMVFAGAVLGGSADGLSDSLESNANITDVLARLGGDAGIVDAYLAAVFGIMGLTIAAYTVQATLRMRTEEASQRVEPLLATPVGRLRWALGHLAFAVLGTPLLLAVAGLAGGVTYGLETADVSGQVPRLLAAALVQTPAAWVLAGFGVALFGLVPRWSVLAWGGLIACVLALELGALLGLSQWLIDVSPFAHVPKLPGDSLRTAPLVGLTVVAAALAAAGLAGFRRRDVG</sequence>
<gene>
    <name evidence="2" type="ORF">CryarDRAFT_2861</name>
</gene>
<reference evidence="2 3" key="1">
    <citation type="submission" date="2013-07" db="EMBL/GenBank/DDBJ databases">
        <authorList>
            <consortium name="DOE Joint Genome Institute"/>
            <person name="Eisen J."/>
            <person name="Huntemann M."/>
            <person name="Han J."/>
            <person name="Chen A."/>
            <person name="Kyrpides N."/>
            <person name="Mavromatis K."/>
            <person name="Markowitz V."/>
            <person name="Palaniappan K."/>
            <person name="Ivanova N."/>
            <person name="Schaumberg A."/>
            <person name="Pati A."/>
            <person name="Liolios K."/>
            <person name="Nordberg H.P."/>
            <person name="Cantor M.N."/>
            <person name="Hua S.X."/>
            <person name="Woyke T."/>
        </authorList>
    </citation>
    <scope>NUCLEOTIDE SEQUENCE [LARGE SCALE GENOMIC DNA]</scope>
    <source>
        <strain evidence="2 3">DSM 44712</strain>
    </source>
</reference>
<feature type="transmembrane region" description="Helical" evidence="1">
    <location>
        <begin position="20"/>
        <end position="38"/>
    </location>
</feature>
<feature type="transmembrane region" description="Helical" evidence="1">
    <location>
        <begin position="422"/>
        <end position="446"/>
    </location>
</feature>
<protein>
    <submittedName>
        <fullName evidence="2">Putative exporter of polyketide antibiotics</fullName>
    </submittedName>
</protein>
<organism evidence="2 3">
    <name type="scientific">Cryptosporangium arvum DSM 44712</name>
    <dbReference type="NCBI Taxonomy" id="927661"/>
    <lineage>
        <taxon>Bacteria</taxon>
        <taxon>Bacillati</taxon>
        <taxon>Actinomycetota</taxon>
        <taxon>Actinomycetes</taxon>
        <taxon>Cryptosporangiales</taxon>
        <taxon>Cryptosporangiaceae</taxon>
        <taxon>Cryptosporangium</taxon>
    </lineage>
</organism>
<dbReference type="Proteomes" id="UP000021053">
    <property type="component" value="Unassembled WGS sequence"/>
</dbReference>
<dbReference type="AlphaFoldDB" id="A0A011AID1"/>
<comment type="caution">
    <text evidence="2">The sequence shown here is derived from an EMBL/GenBank/DDBJ whole genome shotgun (WGS) entry which is preliminary data.</text>
</comment>
<feature type="transmembrane region" description="Helical" evidence="1">
    <location>
        <begin position="453"/>
        <end position="478"/>
    </location>
</feature>
<feature type="transmembrane region" description="Helical" evidence="1">
    <location>
        <begin position="120"/>
        <end position="146"/>
    </location>
</feature>
<evidence type="ECO:0000313" key="3">
    <source>
        <dbReference type="Proteomes" id="UP000021053"/>
    </source>
</evidence>